<organism evidence="2 3">
    <name type="scientific">Yersinia mollaretii</name>
    <dbReference type="NCBI Taxonomy" id="33060"/>
    <lineage>
        <taxon>Bacteria</taxon>
        <taxon>Pseudomonadati</taxon>
        <taxon>Pseudomonadota</taxon>
        <taxon>Gammaproteobacteria</taxon>
        <taxon>Enterobacterales</taxon>
        <taxon>Yersiniaceae</taxon>
        <taxon>Yersinia</taxon>
    </lineage>
</organism>
<sequence>MIKLILLSTIMLTTLNSFASKNYDLTGKINGIRISNDRCYISFEANNSPYYSNGWHFSDSEAICKISQMAYILGKPVRATCEIDTNNMSYANTVKSIIIGIEGIHWPPYHKQN</sequence>
<gene>
    <name evidence="2" type="ORF">HB991_16435</name>
</gene>
<feature type="signal peptide" evidence="1">
    <location>
        <begin position="1"/>
        <end position="19"/>
    </location>
</feature>
<dbReference type="EMBL" id="JAASAI010000020">
    <property type="protein sequence ID" value="NIL24088.1"/>
    <property type="molecule type" value="Genomic_DNA"/>
</dbReference>
<reference evidence="2" key="1">
    <citation type="submission" date="2020-03" db="EMBL/GenBank/DDBJ databases">
        <authorList>
            <person name="Kislichkina A."/>
            <person name="Dentovskaya S."/>
            <person name="Shaikhutdinov R."/>
            <person name="Ivanov S."/>
            <person name="Sizova A."/>
            <person name="Solomentsev V."/>
            <person name="Bogun A."/>
        </authorList>
    </citation>
    <scope>NUCLEOTIDE SEQUENCE</scope>
    <source>
        <strain evidence="2">SCPM-O-B-7610</strain>
    </source>
</reference>
<comment type="caution">
    <text evidence="2">The sequence shown here is derived from an EMBL/GenBank/DDBJ whole genome shotgun (WGS) entry which is preliminary data.</text>
</comment>
<name>A0AA44I0W0_YERMO</name>
<dbReference type="Proteomes" id="UP000712947">
    <property type="component" value="Unassembled WGS sequence"/>
</dbReference>
<evidence type="ECO:0000313" key="3">
    <source>
        <dbReference type="Proteomes" id="UP000712947"/>
    </source>
</evidence>
<accession>A0AA44I0W0</accession>
<feature type="chain" id="PRO_5041312734" evidence="1">
    <location>
        <begin position="20"/>
        <end position="113"/>
    </location>
</feature>
<evidence type="ECO:0000256" key="1">
    <source>
        <dbReference type="SAM" id="SignalP"/>
    </source>
</evidence>
<dbReference type="AlphaFoldDB" id="A0AA44I0W0"/>
<keyword evidence="1" id="KW-0732">Signal</keyword>
<dbReference type="RefSeq" id="WP_049609890.1">
    <property type="nucleotide sequence ID" value="NZ_CABHYE010000006.1"/>
</dbReference>
<protein>
    <submittedName>
        <fullName evidence="2">Uncharacterized protein</fullName>
    </submittedName>
</protein>
<proteinExistence type="predicted"/>
<evidence type="ECO:0000313" key="2">
    <source>
        <dbReference type="EMBL" id="NIL24088.1"/>
    </source>
</evidence>